<dbReference type="InterPro" id="IPR050595">
    <property type="entry name" value="Bact_response_regulator"/>
</dbReference>
<evidence type="ECO:0000256" key="1">
    <source>
        <dbReference type="ARBA" id="ARBA00022553"/>
    </source>
</evidence>
<dbReference type="Pfam" id="PF00072">
    <property type="entry name" value="Response_reg"/>
    <property type="match status" value="1"/>
</dbReference>
<organism evidence="4 5">
    <name type="scientific">Stakelama flava</name>
    <dbReference type="NCBI Taxonomy" id="2860338"/>
    <lineage>
        <taxon>Bacteria</taxon>
        <taxon>Pseudomonadati</taxon>
        <taxon>Pseudomonadota</taxon>
        <taxon>Alphaproteobacteria</taxon>
        <taxon>Sphingomonadales</taxon>
        <taxon>Sphingomonadaceae</taxon>
        <taxon>Stakelama</taxon>
    </lineage>
</organism>
<dbReference type="PROSITE" id="PS50110">
    <property type="entry name" value="RESPONSE_REGULATORY"/>
    <property type="match status" value="1"/>
</dbReference>
<accession>A0ABS6XHV6</accession>
<dbReference type="SMART" id="SM00448">
    <property type="entry name" value="REC"/>
    <property type="match status" value="1"/>
</dbReference>
<dbReference type="RefSeq" id="WP_219236875.1">
    <property type="nucleotide sequence ID" value="NZ_JAHWZX010000002.1"/>
</dbReference>
<sequence length="131" mass="14539">MSRIIIAEDDDIVSELLQLKFMEAGHAVGVLDNGTDALAVINAKRPDLVILDCNMPGMSGVQVVQQMRKSDDLWNIPVLMLTARRGDTDISAAMYAGADEYATKPFDPDEIVFRAENLIESFQNDPRDRRA</sequence>
<dbReference type="CDD" id="cd17574">
    <property type="entry name" value="REC_OmpR"/>
    <property type="match status" value="1"/>
</dbReference>
<name>A0ABS6XHV6_9SPHN</name>
<proteinExistence type="predicted"/>
<feature type="domain" description="Response regulatory" evidence="3">
    <location>
        <begin position="3"/>
        <end position="119"/>
    </location>
</feature>
<evidence type="ECO:0000259" key="3">
    <source>
        <dbReference type="PROSITE" id="PS50110"/>
    </source>
</evidence>
<dbReference type="EMBL" id="JAHWZX010000002">
    <property type="protein sequence ID" value="MBW4329757.1"/>
    <property type="molecule type" value="Genomic_DNA"/>
</dbReference>
<dbReference type="PANTHER" id="PTHR44591">
    <property type="entry name" value="STRESS RESPONSE REGULATOR PROTEIN 1"/>
    <property type="match status" value="1"/>
</dbReference>
<feature type="modified residue" description="4-aspartylphosphate" evidence="2">
    <location>
        <position position="52"/>
    </location>
</feature>
<keyword evidence="1 2" id="KW-0597">Phosphoprotein</keyword>
<comment type="caution">
    <text evidence="4">The sequence shown here is derived from an EMBL/GenBank/DDBJ whole genome shotgun (WGS) entry which is preliminary data.</text>
</comment>
<reference evidence="4 5" key="1">
    <citation type="submission" date="2021-07" db="EMBL/GenBank/DDBJ databases">
        <title>Stakelama flava sp. nov., a novel endophytic bacterium isolated from branch of Kandelia candel.</title>
        <authorList>
            <person name="Tuo L."/>
        </authorList>
    </citation>
    <scope>NUCLEOTIDE SEQUENCE [LARGE SCALE GENOMIC DNA]</scope>
    <source>
        <strain evidence="4 5">CBK3Z-3</strain>
    </source>
</reference>
<gene>
    <name evidence="4" type="ORF">KY084_02565</name>
</gene>
<dbReference type="InterPro" id="IPR001789">
    <property type="entry name" value="Sig_transdc_resp-reg_receiver"/>
</dbReference>
<dbReference type="Proteomes" id="UP001197214">
    <property type="component" value="Unassembled WGS sequence"/>
</dbReference>
<protein>
    <submittedName>
        <fullName evidence="4">Response regulator transcription factor</fullName>
    </submittedName>
</protein>
<dbReference type="PANTHER" id="PTHR44591:SF3">
    <property type="entry name" value="RESPONSE REGULATORY DOMAIN-CONTAINING PROTEIN"/>
    <property type="match status" value="1"/>
</dbReference>
<evidence type="ECO:0000313" key="4">
    <source>
        <dbReference type="EMBL" id="MBW4329757.1"/>
    </source>
</evidence>
<keyword evidence="5" id="KW-1185">Reference proteome</keyword>
<evidence type="ECO:0000256" key="2">
    <source>
        <dbReference type="PROSITE-ProRule" id="PRU00169"/>
    </source>
</evidence>
<evidence type="ECO:0000313" key="5">
    <source>
        <dbReference type="Proteomes" id="UP001197214"/>
    </source>
</evidence>